<evidence type="ECO:0000313" key="3">
    <source>
        <dbReference type="EMBL" id="TJZ84549.1"/>
    </source>
</evidence>
<dbReference type="PANTHER" id="PTHR12227:SF0">
    <property type="entry name" value="GLYCERATE KINASE"/>
    <property type="match status" value="1"/>
</dbReference>
<dbReference type="Pfam" id="PF05161">
    <property type="entry name" value="MOFRL"/>
    <property type="match status" value="1"/>
</dbReference>
<comment type="caution">
    <text evidence="3">The sequence shown here is derived from an EMBL/GenBank/DDBJ whole genome shotgun (WGS) entry which is preliminary data.</text>
</comment>
<dbReference type="EMBL" id="SUNH01000011">
    <property type="protein sequence ID" value="TJZ84549.1"/>
    <property type="molecule type" value="Genomic_DNA"/>
</dbReference>
<dbReference type="InterPro" id="IPR007835">
    <property type="entry name" value="MOFRL"/>
</dbReference>
<dbReference type="RefSeq" id="WP_136856397.1">
    <property type="nucleotide sequence ID" value="NZ_SUNH01000011.1"/>
</dbReference>
<dbReference type="Proteomes" id="UP000306223">
    <property type="component" value="Unassembled WGS sequence"/>
</dbReference>
<dbReference type="SUPFAM" id="SSF82544">
    <property type="entry name" value="GckA/TtuD-like"/>
    <property type="match status" value="1"/>
</dbReference>
<evidence type="ECO:0000259" key="1">
    <source>
        <dbReference type="Pfam" id="PF05161"/>
    </source>
</evidence>
<keyword evidence="3" id="KW-0808">Transferase</keyword>
<organism evidence="3 4">
    <name type="scientific">Paracoccus hibiscisoli</name>
    <dbReference type="NCBI Taxonomy" id="2023261"/>
    <lineage>
        <taxon>Bacteria</taxon>
        <taxon>Pseudomonadati</taxon>
        <taxon>Pseudomonadota</taxon>
        <taxon>Alphaproteobacteria</taxon>
        <taxon>Rhodobacterales</taxon>
        <taxon>Paracoccaceae</taxon>
        <taxon>Paracoccus</taxon>
    </lineage>
</organism>
<dbReference type="InterPro" id="IPR038614">
    <property type="entry name" value="GK_N_sf"/>
</dbReference>
<protein>
    <submittedName>
        <fullName evidence="3">Glycerate kinase</fullName>
    </submittedName>
</protein>
<dbReference type="PANTHER" id="PTHR12227">
    <property type="entry name" value="GLYCERATE KINASE"/>
    <property type="match status" value="1"/>
</dbReference>
<dbReference type="GO" id="GO:0005737">
    <property type="term" value="C:cytoplasm"/>
    <property type="evidence" value="ECO:0007669"/>
    <property type="project" value="TreeGrafter"/>
</dbReference>
<evidence type="ECO:0000259" key="2">
    <source>
        <dbReference type="Pfam" id="PF13660"/>
    </source>
</evidence>
<gene>
    <name evidence="3" type="ORF">FA740_08765</name>
</gene>
<evidence type="ECO:0000313" key="4">
    <source>
        <dbReference type="Proteomes" id="UP000306223"/>
    </source>
</evidence>
<sequence length="418" mass="42299">MTTDEAQALLRAMFDAAVAAADPARVLADHLPPRPKGRCIVVGAGKSAAAMAAALEAAWPDVDLSGVVVTRHGHSVPTQRITVREASHPTPDAASEAAAREILGVARGAGPDDLVLALISGGGSALMVAPRAPLTLADKIAVNRLLLRSGLTIEDMNRIRRRLSDIKGGGLARAAHPARLVTLAISDVPGDDPGAIASGPTVPDPSAGDDLSALASRLGPDLPQAARDLLTAPPVPADGFDTDYRLIATPQMSLEAAARVARDAGVTPVLLGDALEGEARELGTVMAGIARAVAAHGTPAPAPAVLLSGGETTVTIGTATPGRGGRNTAFLLSLALGLRGHPGIHGLAGDTDGIDGTEDAAGALIAPDTLARAREAGLDPRAVLDGHDSYALFEATDTLIRTGPTLTNVNDFRAVLIA</sequence>
<feature type="domain" description="MOFRL-associated" evidence="2">
    <location>
        <begin position="10"/>
        <end position="230"/>
    </location>
</feature>
<name>A0A4U0QRE1_9RHOB</name>
<dbReference type="Gene3D" id="3.40.50.10180">
    <property type="entry name" value="Glycerate kinase, MOFRL-like N-terminal domain"/>
    <property type="match status" value="1"/>
</dbReference>
<dbReference type="AlphaFoldDB" id="A0A4U0QRE1"/>
<dbReference type="InterPro" id="IPR025286">
    <property type="entry name" value="MOFRL_assoc_dom"/>
</dbReference>
<dbReference type="Pfam" id="PF13660">
    <property type="entry name" value="DUF4147"/>
    <property type="match status" value="1"/>
</dbReference>
<feature type="domain" description="MOFRL" evidence="1">
    <location>
        <begin position="305"/>
        <end position="411"/>
    </location>
</feature>
<dbReference type="InterPro" id="IPR037035">
    <property type="entry name" value="GK-like_C_sf"/>
</dbReference>
<dbReference type="InterPro" id="IPR039760">
    <property type="entry name" value="MOFRL_protein"/>
</dbReference>
<proteinExistence type="predicted"/>
<dbReference type="GO" id="GO:0008887">
    <property type="term" value="F:glycerate kinase activity"/>
    <property type="evidence" value="ECO:0007669"/>
    <property type="project" value="InterPro"/>
</dbReference>
<dbReference type="OrthoDB" id="9766552at2"/>
<reference evidence="3 4" key="1">
    <citation type="submission" date="2019-04" db="EMBL/GenBank/DDBJ databases">
        <authorList>
            <person name="Li J."/>
        </authorList>
    </citation>
    <scope>NUCLEOTIDE SEQUENCE [LARGE SCALE GENOMIC DNA]</scope>
    <source>
        <strain evidence="3 4">CCTCC AB2016182</strain>
    </source>
</reference>
<accession>A0A4U0QRE1</accession>
<keyword evidence="4" id="KW-1185">Reference proteome</keyword>
<dbReference type="Gene3D" id="3.40.1480.10">
    <property type="entry name" value="MOFRL domain"/>
    <property type="match status" value="1"/>
</dbReference>
<keyword evidence="3" id="KW-0418">Kinase</keyword>